<dbReference type="InterPro" id="IPR023393">
    <property type="entry name" value="START-like_dom_sf"/>
</dbReference>
<evidence type="ECO:0000256" key="1">
    <source>
        <dbReference type="ARBA" id="ARBA00006817"/>
    </source>
</evidence>
<dbReference type="GO" id="GO:0008168">
    <property type="term" value="F:methyltransferase activity"/>
    <property type="evidence" value="ECO:0007669"/>
    <property type="project" value="UniProtKB-KW"/>
</dbReference>
<dbReference type="Pfam" id="PF08327">
    <property type="entry name" value="AHSA1"/>
    <property type="match status" value="1"/>
</dbReference>
<comment type="caution">
    <text evidence="3">The sequence shown here is derived from an EMBL/GenBank/DDBJ whole genome shotgun (WGS) entry which is preliminary data.</text>
</comment>
<evidence type="ECO:0000313" key="3">
    <source>
        <dbReference type="EMBL" id="TKR33516.1"/>
    </source>
</evidence>
<dbReference type="CDD" id="cd08898">
    <property type="entry name" value="SRPBCC_CalC_Aha1-like_5"/>
    <property type="match status" value="1"/>
</dbReference>
<dbReference type="SUPFAM" id="SSF55961">
    <property type="entry name" value="Bet v1-like"/>
    <property type="match status" value="1"/>
</dbReference>
<proteinExistence type="inferred from homology"/>
<dbReference type="Proteomes" id="UP000308707">
    <property type="component" value="Unassembled WGS sequence"/>
</dbReference>
<keyword evidence="3" id="KW-0489">Methyltransferase</keyword>
<name>A0A4U5JWL6_9GAMM</name>
<gene>
    <name evidence="3" type="ORF">FCE95_04255</name>
</gene>
<feature type="domain" description="Activator of Hsp90 ATPase homologue 1/2-like C-terminal" evidence="2">
    <location>
        <begin position="14"/>
        <end position="160"/>
    </location>
</feature>
<dbReference type="GO" id="GO:0032259">
    <property type="term" value="P:methylation"/>
    <property type="evidence" value="ECO:0007669"/>
    <property type="project" value="UniProtKB-KW"/>
</dbReference>
<organism evidence="3 4">
    <name type="scientific">Luteimonas gilva</name>
    <dbReference type="NCBI Taxonomy" id="2572684"/>
    <lineage>
        <taxon>Bacteria</taxon>
        <taxon>Pseudomonadati</taxon>
        <taxon>Pseudomonadota</taxon>
        <taxon>Gammaproteobacteria</taxon>
        <taxon>Lysobacterales</taxon>
        <taxon>Lysobacteraceae</taxon>
        <taxon>Luteimonas</taxon>
    </lineage>
</organism>
<dbReference type="OrthoDB" id="9800600at2"/>
<evidence type="ECO:0000313" key="4">
    <source>
        <dbReference type="Proteomes" id="UP000308707"/>
    </source>
</evidence>
<dbReference type="RefSeq" id="WP_137265723.1">
    <property type="nucleotide sequence ID" value="NZ_SZUA01000001.1"/>
</dbReference>
<protein>
    <submittedName>
        <fullName evidence="3">Vanillate O-demethylase oxidoreductase VanB</fullName>
    </submittedName>
</protein>
<comment type="similarity">
    <text evidence="1">Belongs to the AHA1 family.</text>
</comment>
<keyword evidence="4" id="KW-1185">Reference proteome</keyword>
<evidence type="ECO:0000259" key="2">
    <source>
        <dbReference type="Pfam" id="PF08327"/>
    </source>
</evidence>
<dbReference type="InterPro" id="IPR013538">
    <property type="entry name" value="ASHA1/2-like_C"/>
</dbReference>
<dbReference type="AlphaFoldDB" id="A0A4U5JWL6"/>
<dbReference type="EMBL" id="SZUA01000001">
    <property type="protein sequence ID" value="TKR33516.1"/>
    <property type="molecule type" value="Genomic_DNA"/>
</dbReference>
<keyword evidence="3" id="KW-0808">Transferase</keyword>
<sequence length="163" mass="18199">MSDTDRIVKQILLKAPRERVWRAVSDAKQFGAWFGMAFDAPFAPGAKITGKIVPTQVDAEAAKSQEPYAGMAFDFIIDRIEPMDVFSFRWHPYAVDPDTDYSQEPMTLIVFELKDEAGGTRLTITESGFDAIPLARRAEAFAANEGGWEAQTMLIAKYLERTA</sequence>
<accession>A0A4U5JWL6</accession>
<dbReference type="Gene3D" id="3.30.530.20">
    <property type="match status" value="1"/>
</dbReference>
<reference evidence="3 4" key="1">
    <citation type="submission" date="2019-04" db="EMBL/GenBank/DDBJ databases">
        <title>Reference strain of H23.</title>
        <authorList>
            <person name="Luo X."/>
        </authorList>
    </citation>
    <scope>NUCLEOTIDE SEQUENCE [LARGE SCALE GENOMIC DNA]</scope>
    <source>
        <strain evidence="3 4">H23</strain>
    </source>
</reference>